<accession>A0A7W3W4A2</accession>
<dbReference type="PANTHER" id="PTHR32114">
    <property type="entry name" value="ABC TRANSPORTER ABCH.3"/>
    <property type="match status" value="1"/>
</dbReference>
<evidence type="ECO:0000256" key="1">
    <source>
        <dbReference type="ARBA" id="ARBA00006930"/>
    </source>
</evidence>
<gene>
    <name evidence="5" type="ORF">H4281_33515</name>
</gene>
<dbReference type="Gene3D" id="3.40.50.300">
    <property type="entry name" value="P-loop containing nucleotide triphosphate hydrolases"/>
    <property type="match status" value="1"/>
</dbReference>
<name>A0A7W3W4A2_9PSEU</name>
<dbReference type="RefSeq" id="WP_182894854.1">
    <property type="nucleotide sequence ID" value="NZ_JACGZW010000012.1"/>
</dbReference>
<evidence type="ECO:0000313" key="6">
    <source>
        <dbReference type="Proteomes" id="UP000526734"/>
    </source>
</evidence>
<dbReference type="SUPFAM" id="SSF52540">
    <property type="entry name" value="P-loop containing nucleoside triphosphate hydrolases"/>
    <property type="match status" value="1"/>
</dbReference>
<dbReference type="AlphaFoldDB" id="A0A7W3W4A2"/>
<comment type="subunit">
    <text evidence="2">Heterodimer of SbcC and SbcD.</text>
</comment>
<dbReference type="InterPro" id="IPR003395">
    <property type="entry name" value="RecF/RecN/SMC_N"/>
</dbReference>
<protein>
    <recommendedName>
        <fullName evidence="3">Nuclease SbcCD subunit C</fullName>
    </recommendedName>
</protein>
<organism evidence="5 6">
    <name type="scientific">Amycolatopsis dendrobii</name>
    <dbReference type="NCBI Taxonomy" id="2760662"/>
    <lineage>
        <taxon>Bacteria</taxon>
        <taxon>Bacillati</taxon>
        <taxon>Actinomycetota</taxon>
        <taxon>Actinomycetes</taxon>
        <taxon>Pseudonocardiales</taxon>
        <taxon>Pseudonocardiaceae</taxon>
        <taxon>Amycolatopsis</taxon>
    </lineage>
</organism>
<proteinExistence type="inferred from homology"/>
<evidence type="ECO:0000256" key="3">
    <source>
        <dbReference type="ARBA" id="ARBA00013368"/>
    </source>
</evidence>
<dbReference type="EMBL" id="JACGZW010000012">
    <property type="protein sequence ID" value="MBB1158092.1"/>
    <property type="molecule type" value="Genomic_DNA"/>
</dbReference>
<dbReference type="Pfam" id="PF02463">
    <property type="entry name" value="SMC_N"/>
    <property type="match status" value="1"/>
</dbReference>
<evidence type="ECO:0000313" key="5">
    <source>
        <dbReference type="EMBL" id="MBB1158092.1"/>
    </source>
</evidence>
<evidence type="ECO:0000259" key="4">
    <source>
        <dbReference type="Pfam" id="PF02463"/>
    </source>
</evidence>
<reference evidence="5 6" key="1">
    <citation type="submission" date="2020-08" db="EMBL/GenBank/DDBJ databases">
        <title>Amycolatopsis sp. nov. DR6-1 isolated from Dendrobium heterocarpum.</title>
        <authorList>
            <person name="Tedsree N."/>
            <person name="Kuncharoen N."/>
            <person name="Likhitwitayawuid K."/>
            <person name="Tanasupawat S."/>
        </authorList>
    </citation>
    <scope>NUCLEOTIDE SEQUENCE [LARGE SCALE GENOMIC DNA]</scope>
    <source>
        <strain evidence="5 6">DR6-1</strain>
    </source>
</reference>
<sequence>MTDAANALRLICAAREQADPDFGPFAAGHANRSLADLLDMARKKPHAAPNRIRARFLAIQRLADEATDTFRHEPIRTALQEVFTATATIARSHSLTVSQRMAAAIVAVEASHKVRCLPSLRKSAEDLLAQHEVRGIQPDFGGVLAGATPDRVKALVHTISVGMYDTGLPVLVWEDQKDQRSAADLLAAAASRQDAGGSALEADAPDYDLSENDLRLQSIEIKGFRGSPKRVTVKFERSGTAVSTIIFGENGVGKSTIVDAIEFALQGRIGRSSNFESPVGSSARSFADDGIPRVVALLSDQRQVERRIIEASSGYLTASPDAVSSGFRLAPVTLNRNDISRFLDTDAMERGSLLLDYFPSEAGKLATRPQNEIHRLTAEQSELRIRRTSAASELADLLGCSPLEVADRAKFLTTVRTTIMGGLAWRHFEDQDGWRHVAPDIKSATVRLASIYNDLAASKKRIKDANNMLNPVVHAKQASILRPILSSIGTELSRAFNRIASGYPVERIDVVFAESGPLSLDVVVLLSNGRNCFPQQLFSEAYKDLIALLFFTSVAKKAAERGQARILILDDVLQSVDSTVRHAFMTYVLEEFSDWQLIVTVHDRLWRDQLRDLFDAHDHDLLGLEVRNWEFETGPVLDPPAVDRVTKDLQLLLTAGEPRSIAAVAGQLLEFACDRITLSMRLNIPRQEKYTLGDLWPVVRSCLSDTAAGDAIRRVASHKLLRNLTVHPDPRSWDLTRVDARSFANAVLDLVGHTRCNSCGWLPKSGVCKCGAVRL</sequence>
<dbReference type="Proteomes" id="UP000526734">
    <property type="component" value="Unassembled WGS sequence"/>
</dbReference>
<evidence type="ECO:0000256" key="2">
    <source>
        <dbReference type="ARBA" id="ARBA00011322"/>
    </source>
</evidence>
<dbReference type="InterPro" id="IPR027417">
    <property type="entry name" value="P-loop_NTPase"/>
</dbReference>
<comment type="similarity">
    <text evidence="1">Belongs to the SMC family. SbcC subfamily.</text>
</comment>
<keyword evidence="6" id="KW-1185">Reference proteome</keyword>
<dbReference type="PANTHER" id="PTHR32114:SF2">
    <property type="entry name" value="ABC TRANSPORTER ABCH.3"/>
    <property type="match status" value="1"/>
</dbReference>
<comment type="caution">
    <text evidence="5">The sequence shown here is derived from an EMBL/GenBank/DDBJ whole genome shotgun (WGS) entry which is preliminary data.</text>
</comment>
<feature type="domain" description="RecF/RecN/SMC N-terminal" evidence="4">
    <location>
        <begin position="216"/>
        <end position="604"/>
    </location>
</feature>